<dbReference type="SUPFAM" id="SSF103473">
    <property type="entry name" value="MFS general substrate transporter"/>
    <property type="match status" value="1"/>
</dbReference>
<name>A0A4R3M5K9_9HYPH</name>
<feature type="transmembrane region" description="Helical" evidence="6">
    <location>
        <begin position="291"/>
        <end position="309"/>
    </location>
</feature>
<keyword evidence="4 6" id="KW-1133">Transmembrane helix</keyword>
<feature type="transmembrane region" description="Helical" evidence="6">
    <location>
        <begin position="95"/>
        <end position="117"/>
    </location>
</feature>
<evidence type="ECO:0000256" key="3">
    <source>
        <dbReference type="ARBA" id="ARBA00022692"/>
    </source>
</evidence>
<feature type="transmembrane region" description="Helical" evidence="6">
    <location>
        <begin position="129"/>
        <end position="154"/>
    </location>
</feature>
<dbReference type="InterPro" id="IPR001958">
    <property type="entry name" value="Tet-R_TetA/multi-R_MdtG-like"/>
</dbReference>
<feature type="transmembrane region" description="Helical" evidence="6">
    <location>
        <begin position="267"/>
        <end position="285"/>
    </location>
</feature>
<dbReference type="GO" id="GO:0022857">
    <property type="term" value="F:transmembrane transporter activity"/>
    <property type="evidence" value="ECO:0007669"/>
    <property type="project" value="InterPro"/>
</dbReference>
<dbReference type="Pfam" id="PF07690">
    <property type="entry name" value="MFS_1"/>
    <property type="match status" value="1"/>
</dbReference>
<feature type="transmembrane region" description="Helical" evidence="6">
    <location>
        <begin position="201"/>
        <end position="223"/>
    </location>
</feature>
<evidence type="ECO:0000256" key="6">
    <source>
        <dbReference type="SAM" id="Phobius"/>
    </source>
</evidence>
<dbReference type="InterPro" id="IPR011701">
    <property type="entry name" value="MFS"/>
</dbReference>
<feature type="transmembrane region" description="Helical" evidence="6">
    <location>
        <begin position="42"/>
        <end position="62"/>
    </location>
</feature>
<dbReference type="Gene3D" id="1.20.1250.20">
    <property type="entry name" value="MFS general substrate transporter like domains"/>
    <property type="match status" value="1"/>
</dbReference>
<comment type="caution">
    <text evidence="8">The sequence shown here is derived from an EMBL/GenBank/DDBJ whole genome shotgun (WGS) entry which is preliminary data.</text>
</comment>
<dbReference type="PANTHER" id="PTHR43124">
    <property type="entry name" value="PURINE EFFLUX PUMP PBUE"/>
    <property type="match status" value="1"/>
</dbReference>
<evidence type="ECO:0000313" key="9">
    <source>
        <dbReference type="Proteomes" id="UP000294664"/>
    </source>
</evidence>
<dbReference type="GO" id="GO:0005886">
    <property type="term" value="C:plasma membrane"/>
    <property type="evidence" value="ECO:0007669"/>
    <property type="project" value="UniProtKB-SubCell"/>
</dbReference>
<dbReference type="CDD" id="cd17324">
    <property type="entry name" value="MFS_NepI_like"/>
    <property type="match status" value="1"/>
</dbReference>
<evidence type="ECO:0000259" key="7">
    <source>
        <dbReference type="PROSITE" id="PS50850"/>
    </source>
</evidence>
<gene>
    <name evidence="8" type="ORF">EDC64_102226</name>
</gene>
<feature type="transmembrane region" description="Helical" evidence="6">
    <location>
        <begin position="356"/>
        <end position="375"/>
    </location>
</feature>
<feature type="transmembrane region" description="Helical" evidence="6">
    <location>
        <begin position="160"/>
        <end position="180"/>
    </location>
</feature>
<feature type="transmembrane region" description="Helical" evidence="6">
    <location>
        <begin position="235"/>
        <end position="255"/>
    </location>
</feature>
<dbReference type="AlphaFoldDB" id="A0A4R3M5K9"/>
<keyword evidence="3 6" id="KW-0812">Transmembrane</keyword>
<dbReference type="EMBL" id="SMAI01000002">
    <property type="protein sequence ID" value="TCT06747.1"/>
    <property type="molecule type" value="Genomic_DNA"/>
</dbReference>
<accession>A0A4R3M5K9</accession>
<dbReference type="RefSeq" id="WP_132030224.1">
    <property type="nucleotide sequence ID" value="NZ_SMAI01000002.1"/>
</dbReference>
<dbReference type="InterPro" id="IPR020846">
    <property type="entry name" value="MFS_dom"/>
</dbReference>
<dbReference type="PROSITE" id="PS50850">
    <property type="entry name" value="MFS"/>
    <property type="match status" value="1"/>
</dbReference>
<comment type="subcellular location">
    <subcellularLocation>
        <location evidence="1">Cell membrane</location>
        <topology evidence="1">Multi-pass membrane protein</topology>
    </subcellularLocation>
</comment>
<protein>
    <submittedName>
        <fullName evidence="8">DHA1 family inner membrane transport protein</fullName>
    </submittedName>
</protein>
<dbReference type="Proteomes" id="UP000294664">
    <property type="component" value="Unassembled WGS sequence"/>
</dbReference>
<dbReference type="PANTHER" id="PTHR43124:SF8">
    <property type="entry name" value="INNER MEMBRANE TRANSPORT PROTEIN YDHP"/>
    <property type="match status" value="1"/>
</dbReference>
<proteinExistence type="predicted"/>
<feature type="transmembrane region" description="Helical" evidence="6">
    <location>
        <begin position="330"/>
        <end position="350"/>
    </location>
</feature>
<evidence type="ECO:0000256" key="2">
    <source>
        <dbReference type="ARBA" id="ARBA00022475"/>
    </source>
</evidence>
<dbReference type="InterPro" id="IPR036259">
    <property type="entry name" value="MFS_trans_sf"/>
</dbReference>
<evidence type="ECO:0000256" key="4">
    <source>
        <dbReference type="ARBA" id="ARBA00022989"/>
    </source>
</evidence>
<evidence type="ECO:0000256" key="1">
    <source>
        <dbReference type="ARBA" id="ARBA00004651"/>
    </source>
</evidence>
<evidence type="ECO:0000256" key="5">
    <source>
        <dbReference type="ARBA" id="ARBA00023136"/>
    </source>
</evidence>
<feature type="domain" description="Major facilitator superfamily (MFS) profile" evidence="7">
    <location>
        <begin position="4"/>
        <end position="379"/>
    </location>
</feature>
<reference evidence="8 9" key="1">
    <citation type="submission" date="2019-03" db="EMBL/GenBank/DDBJ databases">
        <title>Genomic Encyclopedia of Type Strains, Phase IV (KMG-IV): sequencing the most valuable type-strain genomes for metagenomic binning, comparative biology and taxonomic classification.</title>
        <authorList>
            <person name="Goeker M."/>
        </authorList>
    </citation>
    <scope>NUCLEOTIDE SEQUENCE [LARGE SCALE GENOMIC DNA]</scope>
    <source>
        <strain evidence="8 9">DSM 9035</strain>
    </source>
</reference>
<dbReference type="InterPro" id="IPR050189">
    <property type="entry name" value="MFS_Efflux_Transporters"/>
</dbReference>
<sequence length="394" mass="39770">MPLSLLSLAVAAFGIGTTEFVIMGLLPEVARDLGVSIPAAGLLVTGYALGVVVGAPVLAVATARLPRKATLAGLMALFIFGNVLCALAPGYGLLMAARVVTAFCHAAFFGIGSVVAADLVPRSRRAQAIALMFAGLTLANVLGVPAGTALGQWLGWRSTFWAVAVIGLAALAALVVLLPARLARPAGGVIAEFRVLGETQVALAMVISVLCSASLFSVFTYIAPLLGEVTGLAPTAVTGALLVFGVGLTAGNMLGGRLADWRLMPSLLAVLVVLVGVLLVLVPASRAPAPALAMLLVWGILAFALVPLLQLRVVDTAARAPGLASTLNQGAFNLGNAIGAWVGALAITWGLSYQHLPLVGAALALAALGLAGLSFRLDRGAMARGGAADADLAR</sequence>
<dbReference type="PRINTS" id="PR01035">
    <property type="entry name" value="TCRTETA"/>
</dbReference>
<evidence type="ECO:0000313" key="8">
    <source>
        <dbReference type="EMBL" id="TCT06747.1"/>
    </source>
</evidence>
<dbReference type="OrthoDB" id="9788453at2"/>
<keyword evidence="5 6" id="KW-0472">Membrane</keyword>
<feature type="transmembrane region" description="Helical" evidence="6">
    <location>
        <begin position="69"/>
        <end position="89"/>
    </location>
</feature>
<organism evidence="8 9">
    <name type="scientific">Aquabacter spiritensis</name>
    <dbReference type="NCBI Taxonomy" id="933073"/>
    <lineage>
        <taxon>Bacteria</taxon>
        <taxon>Pseudomonadati</taxon>
        <taxon>Pseudomonadota</taxon>
        <taxon>Alphaproteobacteria</taxon>
        <taxon>Hyphomicrobiales</taxon>
        <taxon>Xanthobacteraceae</taxon>
        <taxon>Aquabacter</taxon>
    </lineage>
</organism>
<keyword evidence="9" id="KW-1185">Reference proteome</keyword>
<keyword evidence="2" id="KW-1003">Cell membrane</keyword>